<evidence type="ECO:0000313" key="2">
    <source>
        <dbReference type="Proteomes" id="UP000799750"/>
    </source>
</evidence>
<sequence>MATNTNFILPERTQAFINALPAAVFKAELRSSLESSESKNLDPSSPIWEKLHPLVKQAVLDDANNLAASAAHILHEADPTLVLEARKEPKTFARFQTKTSFGGYDKHGNPSDSAWKAVNDFISFCIPTRIPDMVSNVQRLVAAVAANGGKWYVKPDKNGGQVCLEDGKDGNPKDLCCFVYAYLPAIGYVVEVQVNHPFASFTFERDSLLRDSPELKGKLVDMWDEGLYGAVRDTLLCPEESSEGDKAAVREKVAKAYATKTQDAALFEILDAEKLM</sequence>
<protein>
    <submittedName>
        <fullName evidence="1">Uncharacterized protein</fullName>
    </submittedName>
</protein>
<dbReference type="OrthoDB" id="10399794at2759"/>
<accession>A0A6A6R153</accession>
<reference evidence="1" key="1">
    <citation type="journal article" date="2020" name="Stud. Mycol.">
        <title>101 Dothideomycetes genomes: a test case for predicting lifestyles and emergence of pathogens.</title>
        <authorList>
            <person name="Haridas S."/>
            <person name="Albert R."/>
            <person name="Binder M."/>
            <person name="Bloem J."/>
            <person name="Labutti K."/>
            <person name="Salamov A."/>
            <person name="Andreopoulos B."/>
            <person name="Baker S."/>
            <person name="Barry K."/>
            <person name="Bills G."/>
            <person name="Bluhm B."/>
            <person name="Cannon C."/>
            <person name="Castanera R."/>
            <person name="Culley D."/>
            <person name="Daum C."/>
            <person name="Ezra D."/>
            <person name="Gonzalez J."/>
            <person name="Henrissat B."/>
            <person name="Kuo A."/>
            <person name="Liang C."/>
            <person name="Lipzen A."/>
            <person name="Lutzoni F."/>
            <person name="Magnuson J."/>
            <person name="Mondo S."/>
            <person name="Nolan M."/>
            <person name="Ohm R."/>
            <person name="Pangilinan J."/>
            <person name="Park H.-J."/>
            <person name="Ramirez L."/>
            <person name="Alfaro M."/>
            <person name="Sun H."/>
            <person name="Tritt A."/>
            <person name="Yoshinaga Y."/>
            <person name="Zwiers L.-H."/>
            <person name="Turgeon B."/>
            <person name="Goodwin S."/>
            <person name="Spatafora J."/>
            <person name="Crous P."/>
            <person name="Grigoriev I."/>
        </authorList>
    </citation>
    <scope>NUCLEOTIDE SEQUENCE</scope>
    <source>
        <strain evidence="1">CBS 269.34</strain>
    </source>
</reference>
<organism evidence="1 2">
    <name type="scientific">Lophium mytilinum</name>
    <dbReference type="NCBI Taxonomy" id="390894"/>
    <lineage>
        <taxon>Eukaryota</taxon>
        <taxon>Fungi</taxon>
        <taxon>Dikarya</taxon>
        <taxon>Ascomycota</taxon>
        <taxon>Pezizomycotina</taxon>
        <taxon>Dothideomycetes</taxon>
        <taxon>Pleosporomycetidae</taxon>
        <taxon>Mytilinidiales</taxon>
        <taxon>Mytilinidiaceae</taxon>
        <taxon>Lophium</taxon>
    </lineage>
</organism>
<keyword evidence="2" id="KW-1185">Reference proteome</keyword>
<gene>
    <name evidence="1" type="ORF">BU16DRAFT_525663</name>
</gene>
<dbReference type="AlphaFoldDB" id="A0A6A6R153"/>
<evidence type="ECO:0000313" key="1">
    <source>
        <dbReference type="EMBL" id="KAF2498102.1"/>
    </source>
</evidence>
<dbReference type="EMBL" id="MU004186">
    <property type="protein sequence ID" value="KAF2498102.1"/>
    <property type="molecule type" value="Genomic_DNA"/>
</dbReference>
<proteinExistence type="predicted"/>
<name>A0A6A6R153_9PEZI</name>
<dbReference type="Proteomes" id="UP000799750">
    <property type="component" value="Unassembled WGS sequence"/>
</dbReference>